<evidence type="ECO:0000313" key="12">
    <source>
        <dbReference type="EMBL" id="MST70017.1"/>
    </source>
</evidence>
<accession>A0A6N7X2Z9</accession>
<organism evidence="12 13">
    <name type="scientific">Mogibacterium kristiansenii</name>
    <dbReference type="NCBI Taxonomy" id="2606708"/>
    <lineage>
        <taxon>Bacteria</taxon>
        <taxon>Bacillati</taxon>
        <taxon>Bacillota</taxon>
        <taxon>Clostridia</taxon>
        <taxon>Peptostreptococcales</taxon>
        <taxon>Anaerovoracaceae</taxon>
        <taxon>Mogibacterium</taxon>
    </lineage>
</organism>
<dbReference type="InterPro" id="IPR007861">
    <property type="entry name" value="DNA_mismatch_repair_MutS_clamp"/>
</dbReference>
<evidence type="ECO:0000256" key="9">
    <source>
        <dbReference type="HAMAP-Rule" id="MF_00096"/>
    </source>
</evidence>
<dbReference type="GO" id="GO:0006298">
    <property type="term" value="P:mismatch repair"/>
    <property type="evidence" value="ECO:0007669"/>
    <property type="project" value="UniProtKB-UniRule"/>
</dbReference>
<evidence type="ECO:0000256" key="8">
    <source>
        <dbReference type="ARBA" id="ARBA00024647"/>
    </source>
</evidence>
<evidence type="ECO:0000259" key="11">
    <source>
        <dbReference type="PROSITE" id="PS00486"/>
    </source>
</evidence>
<dbReference type="Pfam" id="PF01624">
    <property type="entry name" value="MutS_I"/>
    <property type="match status" value="1"/>
</dbReference>
<evidence type="ECO:0000256" key="10">
    <source>
        <dbReference type="RuleBase" id="RU003756"/>
    </source>
</evidence>
<dbReference type="Gene3D" id="3.40.50.300">
    <property type="entry name" value="P-loop containing nucleotide triphosphate hydrolases"/>
    <property type="match status" value="1"/>
</dbReference>
<dbReference type="SUPFAM" id="SSF48334">
    <property type="entry name" value="DNA repair protein MutS, domain III"/>
    <property type="match status" value="1"/>
</dbReference>
<keyword evidence="7 9" id="KW-0234">DNA repair</keyword>
<dbReference type="PANTHER" id="PTHR11361:SF34">
    <property type="entry name" value="DNA MISMATCH REPAIR PROTEIN MSH1, MITOCHONDRIAL"/>
    <property type="match status" value="1"/>
</dbReference>
<dbReference type="InterPro" id="IPR017261">
    <property type="entry name" value="DNA_mismatch_repair_MutS/MSH"/>
</dbReference>
<dbReference type="HAMAP" id="MF_00096">
    <property type="entry name" value="MutS"/>
    <property type="match status" value="1"/>
</dbReference>
<dbReference type="InterPro" id="IPR005748">
    <property type="entry name" value="DNA_mismatch_repair_MutS"/>
</dbReference>
<gene>
    <name evidence="9 12" type="primary">mutS</name>
    <name evidence="12" type="ORF">FYJ65_01465</name>
</gene>
<dbReference type="InterPro" id="IPR036187">
    <property type="entry name" value="DNA_mismatch_repair_MutS_sf"/>
</dbReference>
<evidence type="ECO:0000256" key="7">
    <source>
        <dbReference type="ARBA" id="ARBA00023204"/>
    </source>
</evidence>
<dbReference type="PIRSF" id="PIRSF037677">
    <property type="entry name" value="DNA_mis_repair_Msh6"/>
    <property type="match status" value="1"/>
</dbReference>
<dbReference type="FunFam" id="3.40.50.300:FF:000870">
    <property type="entry name" value="MutS protein homolog 4"/>
    <property type="match status" value="1"/>
</dbReference>
<comment type="function">
    <text evidence="8 9">This protein is involved in the repair of mismatches in DNA. It is possible that it carries out the mismatch recognition step. This protein has a weak ATPase activity.</text>
</comment>
<dbReference type="InterPro" id="IPR007695">
    <property type="entry name" value="DNA_mismatch_repair_MutS-lik_N"/>
</dbReference>
<evidence type="ECO:0000256" key="4">
    <source>
        <dbReference type="ARBA" id="ARBA00022763"/>
    </source>
</evidence>
<dbReference type="EMBL" id="VUNA01000002">
    <property type="protein sequence ID" value="MST70017.1"/>
    <property type="molecule type" value="Genomic_DNA"/>
</dbReference>
<dbReference type="AlphaFoldDB" id="A0A6N7X2Z9"/>
<dbReference type="InterPro" id="IPR000432">
    <property type="entry name" value="DNA_mismatch_repair_MutS_C"/>
</dbReference>
<dbReference type="GO" id="GO:0005829">
    <property type="term" value="C:cytosol"/>
    <property type="evidence" value="ECO:0007669"/>
    <property type="project" value="TreeGrafter"/>
</dbReference>
<feature type="binding site" evidence="9">
    <location>
        <begin position="623"/>
        <end position="630"/>
    </location>
    <ligand>
        <name>ATP</name>
        <dbReference type="ChEBI" id="CHEBI:30616"/>
    </ligand>
</feature>
<comment type="caution">
    <text evidence="12">The sequence shown here is derived from an EMBL/GenBank/DDBJ whole genome shotgun (WGS) entry which is preliminary data.</text>
</comment>
<dbReference type="Pfam" id="PF00488">
    <property type="entry name" value="MutS_V"/>
    <property type="match status" value="1"/>
</dbReference>
<proteinExistence type="inferred from homology"/>
<dbReference type="Gene3D" id="3.40.1170.10">
    <property type="entry name" value="DNA repair protein MutS, domain I"/>
    <property type="match status" value="1"/>
</dbReference>
<dbReference type="FunFam" id="1.10.1420.10:FF:000001">
    <property type="entry name" value="DNA mismatch repair protein MutS"/>
    <property type="match status" value="1"/>
</dbReference>
<keyword evidence="4 9" id="KW-0227">DNA damage</keyword>
<evidence type="ECO:0000256" key="5">
    <source>
        <dbReference type="ARBA" id="ARBA00022840"/>
    </source>
</evidence>
<dbReference type="InterPro" id="IPR027417">
    <property type="entry name" value="P-loop_NTPase"/>
</dbReference>
<dbReference type="InterPro" id="IPR045076">
    <property type="entry name" value="MutS"/>
</dbReference>
<evidence type="ECO:0000256" key="1">
    <source>
        <dbReference type="ARBA" id="ARBA00006271"/>
    </source>
</evidence>
<evidence type="ECO:0000256" key="3">
    <source>
        <dbReference type="ARBA" id="ARBA00022741"/>
    </source>
</evidence>
<dbReference type="PANTHER" id="PTHR11361">
    <property type="entry name" value="DNA MISMATCH REPAIR PROTEIN MUTS FAMILY MEMBER"/>
    <property type="match status" value="1"/>
</dbReference>
<sequence length="880" mass="98176">MALSPMMQQYLQIKEENPDCLILFRLGDFYELFFDDAKTVSRELELTLTGRACGLEERAPMCGVPFHSADSYIPKLVERGHKVAICEQMEDPAEAKGLVRREVVRIITPGTIDIAGSTENDENIFIASVFATKTQVGIAYGDITTGELACMHLEYRHNLDSLISELVKIAPKEIVYDESSLPENVLAALQDPQVQTYLNPVDSSYYRKALCEKTLMNQFGASSLISLDLDGRTDLVLASGSLLLYLGDTQKQRMEQFKHLDIRESSNYMQLDRSTLRNLELLETIYDKNKEGSLLGVLDHTHTAMGGRLLKRFIKEPLNNQAQINARLEAVDAVVNHPLERNNLVAGLREIYDFERLSARVASGRANGKDLVALKNTLGALPEIRNTLEDLASSALLAEIRDSIDDFDDLYQMIAESIVEEPPFIITEGNLIRPGYSSELDDLKESIRDAKEWIAGLEQSERERTGIKTIKVGFNKVFGYYLDVSKSFSDKVPENYIRKQTLVNNERYITPELKEKESLVLSAEAKINALEYDIFRKIRTSIEPYIGSLQKASASVALLDVLVSFGDVATANGYVRPEVDDSSLIEIEEGRHPAVEQMIGSGMFVSNNTAMDTEQESLLLITGPNMSGKSTYMRQTAIIVLMAQMGSFVPCRRARIGVCDRVFTRIGASDNLASGQSTFFIEMSELANILRNATRRSLIILDEIGRGTSTFDGLSIAWATAEYLASDDHRVRTMFATHYHELTVLEEQLPAVHNLSVSVSEDGSNVVFLHRIIDGPASKSYGIHVAKIAGIPKAIRQSASRKLKELEAQSAPMPATTQISFFDSEIAPEPERVSEEPLPYENVLKEIRGMDINSLTPIQALVRLQEIQNEIKDIDEDSEE</sequence>
<dbReference type="FunFam" id="3.40.1170.10:FF:000001">
    <property type="entry name" value="DNA mismatch repair protein MutS"/>
    <property type="match status" value="1"/>
</dbReference>
<dbReference type="Gene3D" id="1.10.1420.10">
    <property type="match status" value="2"/>
</dbReference>
<dbReference type="SUPFAM" id="SSF52540">
    <property type="entry name" value="P-loop containing nucleoside triphosphate hydrolases"/>
    <property type="match status" value="1"/>
</dbReference>
<dbReference type="Pfam" id="PF05192">
    <property type="entry name" value="MutS_III"/>
    <property type="match status" value="1"/>
</dbReference>
<feature type="domain" description="DNA mismatch repair proteins mutS family" evidence="11">
    <location>
        <begin position="697"/>
        <end position="713"/>
    </location>
</feature>
<name>A0A6N7X2Z9_9FIRM</name>
<keyword evidence="3 9" id="KW-0547">Nucleotide-binding</keyword>
<evidence type="ECO:0000313" key="13">
    <source>
        <dbReference type="Proteomes" id="UP000469424"/>
    </source>
</evidence>
<dbReference type="Proteomes" id="UP000469424">
    <property type="component" value="Unassembled WGS sequence"/>
</dbReference>
<dbReference type="Gene3D" id="3.30.420.110">
    <property type="entry name" value="MutS, connector domain"/>
    <property type="match status" value="1"/>
</dbReference>
<evidence type="ECO:0000256" key="6">
    <source>
        <dbReference type="ARBA" id="ARBA00023125"/>
    </source>
</evidence>
<evidence type="ECO:0000256" key="2">
    <source>
        <dbReference type="ARBA" id="ARBA00021982"/>
    </source>
</evidence>
<keyword evidence="6 9" id="KW-0238">DNA-binding</keyword>
<dbReference type="CDD" id="cd03284">
    <property type="entry name" value="ABC_MutS1"/>
    <property type="match status" value="1"/>
</dbReference>
<dbReference type="GO" id="GO:0030983">
    <property type="term" value="F:mismatched DNA binding"/>
    <property type="evidence" value="ECO:0007669"/>
    <property type="project" value="InterPro"/>
</dbReference>
<dbReference type="Pfam" id="PF05190">
    <property type="entry name" value="MutS_IV"/>
    <property type="match status" value="1"/>
</dbReference>
<comment type="similarity">
    <text evidence="1 9 10">Belongs to the DNA mismatch repair MutS family.</text>
</comment>
<dbReference type="NCBIfam" id="NF003810">
    <property type="entry name" value="PRK05399.1"/>
    <property type="match status" value="1"/>
</dbReference>
<dbReference type="InterPro" id="IPR007860">
    <property type="entry name" value="DNA_mmatch_repair_MutS_con_dom"/>
</dbReference>
<reference evidence="12 13" key="1">
    <citation type="submission" date="2019-08" db="EMBL/GenBank/DDBJ databases">
        <title>In-depth cultivation of the pig gut microbiome towards novel bacterial diversity and tailored functional studies.</title>
        <authorList>
            <person name="Wylensek D."/>
            <person name="Hitch T.C.A."/>
            <person name="Clavel T."/>
        </authorList>
    </citation>
    <scope>NUCLEOTIDE SEQUENCE [LARGE SCALE GENOMIC DNA]</scope>
    <source>
        <strain evidence="12 13">WCA-MUC-591-APC-4B</strain>
    </source>
</reference>
<dbReference type="InterPro" id="IPR016151">
    <property type="entry name" value="DNA_mismatch_repair_MutS_N"/>
</dbReference>
<dbReference type="Pfam" id="PF05188">
    <property type="entry name" value="MutS_II"/>
    <property type="match status" value="1"/>
</dbReference>
<protein>
    <recommendedName>
        <fullName evidence="2 9">DNA mismatch repair protein MutS</fullName>
    </recommendedName>
</protein>
<keyword evidence="5 9" id="KW-0067">ATP-binding</keyword>
<dbReference type="GO" id="GO:0003684">
    <property type="term" value="F:damaged DNA binding"/>
    <property type="evidence" value="ECO:0007669"/>
    <property type="project" value="UniProtKB-UniRule"/>
</dbReference>
<dbReference type="InterPro" id="IPR036678">
    <property type="entry name" value="MutS_con_dom_sf"/>
</dbReference>
<dbReference type="SMART" id="SM00533">
    <property type="entry name" value="MUTSd"/>
    <property type="match status" value="1"/>
</dbReference>
<dbReference type="SMART" id="SM00534">
    <property type="entry name" value="MUTSac"/>
    <property type="match status" value="1"/>
</dbReference>
<dbReference type="GO" id="GO:0140664">
    <property type="term" value="F:ATP-dependent DNA damage sensor activity"/>
    <property type="evidence" value="ECO:0007669"/>
    <property type="project" value="InterPro"/>
</dbReference>
<dbReference type="SUPFAM" id="SSF55271">
    <property type="entry name" value="DNA repair protein MutS, domain I"/>
    <property type="match status" value="1"/>
</dbReference>
<dbReference type="NCBIfam" id="TIGR01070">
    <property type="entry name" value="mutS1"/>
    <property type="match status" value="1"/>
</dbReference>
<dbReference type="SUPFAM" id="SSF53150">
    <property type="entry name" value="DNA repair protein MutS, domain II"/>
    <property type="match status" value="1"/>
</dbReference>
<dbReference type="PROSITE" id="PS00486">
    <property type="entry name" value="DNA_MISMATCH_REPAIR_2"/>
    <property type="match status" value="1"/>
</dbReference>
<dbReference type="InterPro" id="IPR007696">
    <property type="entry name" value="DNA_mismatch_repair_MutS_core"/>
</dbReference>
<keyword evidence="13" id="KW-1185">Reference proteome</keyword>
<dbReference type="GO" id="GO:0005524">
    <property type="term" value="F:ATP binding"/>
    <property type="evidence" value="ECO:0007669"/>
    <property type="project" value="UniProtKB-UniRule"/>
</dbReference>